<proteinExistence type="predicted"/>
<sequence>MSLMWRLRVSLPPCLPLIDRTYLPNVTWPTCHSHLVTRTHPPFLPPTPARPGYDWLHFSHWELFL</sequence>
<protein>
    <submittedName>
        <fullName evidence="1">Uncharacterized protein</fullName>
    </submittedName>
</protein>
<organism evidence="1 2">
    <name type="scientific">Portunus trituberculatus</name>
    <name type="common">Swimming crab</name>
    <name type="synonym">Neptunus trituberculatus</name>
    <dbReference type="NCBI Taxonomy" id="210409"/>
    <lineage>
        <taxon>Eukaryota</taxon>
        <taxon>Metazoa</taxon>
        <taxon>Ecdysozoa</taxon>
        <taxon>Arthropoda</taxon>
        <taxon>Crustacea</taxon>
        <taxon>Multicrustacea</taxon>
        <taxon>Malacostraca</taxon>
        <taxon>Eumalacostraca</taxon>
        <taxon>Eucarida</taxon>
        <taxon>Decapoda</taxon>
        <taxon>Pleocyemata</taxon>
        <taxon>Brachyura</taxon>
        <taxon>Eubrachyura</taxon>
        <taxon>Portunoidea</taxon>
        <taxon>Portunidae</taxon>
        <taxon>Portuninae</taxon>
        <taxon>Portunus</taxon>
    </lineage>
</organism>
<comment type="caution">
    <text evidence="1">The sequence shown here is derived from an EMBL/GenBank/DDBJ whole genome shotgun (WGS) entry which is preliminary data.</text>
</comment>
<gene>
    <name evidence="1" type="ORF">E2C01_100188</name>
</gene>
<reference evidence="1 2" key="1">
    <citation type="submission" date="2019-05" db="EMBL/GenBank/DDBJ databases">
        <title>Another draft genome of Portunus trituberculatus and its Hox gene families provides insights of decapod evolution.</title>
        <authorList>
            <person name="Jeong J.-H."/>
            <person name="Song I."/>
            <person name="Kim S."/>
            <person name="Choi T."/>
            <person name="Kim D."/>
            <person name="Ryu S."/>
            <person name="Kim W."/>
        </authorList>
    </citation>
    <scope>NUCLEOTIDE SEQUENCE [LARGE SCALE GENOMIC DNA]</scope>
    <source>
        <tissue evidence="1">Muscle</tissue>
    </source>
</reference>
<dbReference type="Proteomes" id="UP000324222">
    <property type="component" value="Unassembled WGS sequence"/>
</dbReference>
<name>A0A5B7KIS0_PORTR</name>
<accession>A0A5B7KIS0</accession>
<evidence type="ECO:0000313" key="2">
    <source>
        <dbReference type="Proteomes" id="UP000324222"/>
    </source>
</evidence>
<evidence type="ECO:0000313" key="1">
    <source>
        <dbReference type="EMBL" id="MPD04495.1"/>
    </source>
</evidence>
<keyword evidence="2" id="KW-1185">Reference proteome</keyword>
<dbReference type="EMBL" id="VSRR010141299">
    <property type="protein sequence ID" value="MPD04495.1"/>
    <property type="molecule type" value="Genomic_DNA"/>
</dbReference>
<dbReference type="AlphaFoldDB" id="A0A5B7KIS0"/>